<sequence length="386" mass="39934">MASPPNKRNMPPVTRDRPAEQRAERIARGERQAPTGPKAGTLTRQAAPAGLALGTGLPLPANERRYFEDRLQADLSAVRIHPEAEAAHSLGANAFAAGRDIGFAPGRWQPGTHEGRRLLGHELAHVIEQGRRGQPVVQLDDAAKPAEADQAADVLAEGVKTVVEQAKENEGVKSVLLDPAKRYALAQWNRLGTGEKAAVGGFGAGTYGLTLGAGLADPAGRKLLSDVNLAAPLGLIPYSTLTDFRYVLPAAAGGPTQLKAAFSADDLLGLAHQKLSWMPPMSLSLDFGWSIAPDGSGSVSLSSAKASWGVMPGVKLQVGSGVGLDWKPTVTGPDGQHATVMKSLPAPAGAGATPGGTGVFITVDLLKAPFVPAPIRAALGGETTKK</sequence>
<reference evidence="3 4" key="1">
    <citation type="submission" date="2019-06" db="EMBL/GenBank/DDBJ databases">
        <title>Whole genome shotgun sequence of Zoogloea ramigera NBRC 15342.</title>
        <authorList>
            <person name="Hosoyama A."/>
            <person name="Uohara A."/>
            <person name="Ohji S."/>
            <person name="Ichikawa N."/>
        </authorList>
    </citation>
    <scope>NUCLEOTIDE SEQUENCE [LARGE SCALE GENOMIC DNA]</scope>
    <source>
        <strain evidence="3 4">NBRC 15342</strain>
    </source>
</reference>
<evidence type="ECO:0000313" key="3">
    <source>
        <dbReference type="EMBL" id="GEC97338.1"/>
    </source>
</evidence>
<dbReference type="EMBL" id="BJNV01000078">
    <property type="protein sequence ID" value="GEC97338.1"/>
    <property type="molecule type" value="Genomic_DNA"/>
</dbReference>
<protein>
    <recommendedName>
        <fullName evidence="2">eCIS core domain-containing protein</fullName>
    </recommendedName>
</protein>
<feature type="domain" description="eCIS core" evidence="2">
    <location>
        <begin position="58"/>
        <end position="131"/>
    </location>
</feature>
<dbReference type="InterPro" id="IPR025295">
    <property type="entry name" value="eCIS_core_dom"/>
</dbReference>
<feature type="region of interest" description="Disordered" evidence="1">
    <location>
        <begin position="1"/>
        <end position="45"/>
    </location>
</feature>
<keyword evidence="4" id="KW-1185">Reference proteome</keyword>
<gene>
    <name evidence="3" type="ORF">ZRA01_34110</name>
</gene>
<dbReference type="Pfam" id="PF13699">
    <property type="entry name" value="eCIS_core"/>
    <property type="match status" value="1"/>
</dbReference>
<organism evidence="3 4">
    <name type="scientific">Zoogloea ramigera</name>
    <dbReference type="NCBI Taxonomy" id="350"/>
    <lineage>
        <taxon>Bacteria</taxon>
        <taxon>Pseudomonadati</taxon>
        <taxon>Pseudomonadota</taxon>
        <taxon>Betaproteobacteria</taxon>
        <taxon>Rhodocyclales</taxon>
        <taxon>Zoogloeaceae</taxon>
        <taxon>Zoogloea</taxon>
    </lineage>
</organism>
<dbReference type="OrthoDB" id="7387101at2"/>
<comment type="caution">
    <text evidence="3">The sequence shown here is derived from an EMBL/GenBank/DDBJ whole genome shotgun (WGS) entry which is preliminary data.</text>
</comment>
<proteinExistence type="predicted"/>
<feature type="compositionally biased region" description="Basic and acidic residues" evidence="1">
    <location>
        <begin position="14"/>
        <end position="31"/>
    </location>
</feature>
<dbReference type="Proteomes" id="UP000318422">
    <property type="component" value="Unassembled WGS sequence"/>
</dbReference>
<accession>A0A4Y4CWP4</accession>
<dbReference type="AlphaFoldDB" id="A0A4Y4CWP4"/>
<evidence type="ECO:0000256" key="1">
    <source>
        <dbReference type="SAM" id="MobiDB-lite"/>
    </source>
</evidence>
<name>A0A4Y4CWP4_ZOORA</name>
<evidence type="ECO:0000259" key="2">
    <source>
        <dbReference type="Pfam" id="PF13699"/>
    </source>
</evidence>
<evidence type="ECO:0000313" key="4">
    <source>
        <dbReference type="Proteomes" id="UP000318422"/>
    </source>
</evidence>